<dbReference type="InterPro" id="IPR038592">
    <property type="entry name" value="CheD-like_sf"/>
</dbReference>
<keyword evidence="1 3" id="KW-0145">Chemotaxis</keyword>
<dbReference type="GO" id="GO:0006935">
    <property type="term" value="P:chemotaxis"/>
    <property type="evidence" value="ECO:0007669"/>
    <property type="project" value="UniProtKB-UniRule"/>
</dbReference>
<protein>
    <recommendedName>
        <fullName evidence="3">Probable chemoreceptor glutamine deamidase CheD</fullName>
        <ecNumber evidence="3">3.5.1.44</ecNumber>
    </recommendedName>
</protein>
<dbReference type="AlphaFoldDB" id="A0A9X1YP88"/>
<comment type="caution">
    <text evidence="4">The sequence shown here is derived from an EMBL/GenBank/DDBJ whole genome shotgun (WGS) entry which is preliminary data.</text>
</comment>
<comment type="similarity">
    <text evidence="3">Belongs to the CheD family.</text>
</comment>
<gene>
    <name evidence="3" type="primary">cheD</name>
    <name evidence="4" type="ORF">LPC04_25955</name>
</gene>
<evidence type="ECO:0000256" key="1">
    <source>
        <dbReference type="ARBA" id="ARBA00022500"/>
    </source>
</evidence>
<dbReference type="HAMAP" id="MF_01440">
    <property type="entry name" value="CheD"/>
    <property type="match status" value="1"/>
</dbReference>
<evidence type="ECO:0000313" key="5">
    <source>
        <dbReference type="Proteomes" id="UP001139353"/>
    </source>
</evidence>
<dbReference type="RefSeq" id="WP_275685271.1">
    <property type="nucleotide sequence ID" value="NZ_JAJLJH010000012.1"/>
</dbReference>
<reference evidence="4" key="1">
    <citation type="submission" date="2021-11" db="EMBL/GenBank/DDBJ databases">
        <title>BS-T2-15 a new species belonging to the Comamonadaceae family isolated from the soil of a French oak forest.</title>
        <authorList>
            <person name="Mieszkin S."/>
            <person name="Alain K."/>
        </authorList>
    </citation>
    <scope>NUCLEOTIDE SEQUENCE</scope>
    <source>
        <strain evidence="4">BS-T2-15</strain>
    </source>
</reference>
<evidence type="ECO:0000256" key="3">
    <source>
        <dbReference type="HAMAP-Rule" id="MF_01440"/>
    </source>
</evidence>
<keyword evidence="5" id="KW-1185">Reference proteome</keyword>
<proteinExistence type="inferred from homology"/>
<dbReference type="Proteomes" id="UP001139353">
    <property type="component" value="Unassembled WGS sequence"/>
</dbReference>
<dbReference type="InterPro" id="IPR005659">
    <property type="entry name" value="Chemorcpt_Glu_NH3ase_CheD"/>
</dbReference>
<dbReference type="Gene3D" id="3.30.1330.200">
    <property type="match status" value="1"/>
</dbReference>
<dbReference type="CDD" id="cd16352">
    <property type="entry name" value="CheD"/>
    <property type="match status" value="1"/>
</dbReference>
<comment type="catalytic activity">
    <reaction evidence="3">
        <text>L-glutaminyl-[protein] + H2O = L-glutamyl-[protein] + NH4(+)</text>
        <dbReference type="Rhea" id="RHEA:16441"/>
        <dbReference type="Rhea" id="RHEA-COMP:10207"/>
        <dbReference type="Rhea" id="RHEA-COMP:10208"/>
        <dbReference type="ChEBI" id="CHEBI:15377"/>
        <dbReference type="ChEBI" id="CHEBI:28938"/>
        <dbReference type="ChEBI" id="CHEBI:29973"/>
        <dbReference type="ChEBI" id="CHEBI:30011"/>
        <dbReference type="EC" id="3.5.1.44"/>
    </reaction>
</comment>
<evidence type="ECO:0000256" key="2">
    <source>
        <dbReference type="ARBA" id="ARBA00022801"/>
    </source>
</evidence>
<dbReference type="Pfam" id="PF03975">
    <property type="entry name" value="CheD"/>
    <property type="match status" value="1"/>
</dbReference>
<comment type="function">
    <text evidence="3">Probably deamidates glutamine residues to glutamate on methyl-accepting chemotaxis receptors (MCPs), playing an important role in chemotaxis.</text>
</comment>
<evidence type="ECO:0000313" key="4">
    <source>
        <dbReference type="EMBL" id="MCK9689175.1"/>
    </source>
</evidence>
<sequence length="175" mass="18748">MASGILTEVFLKPGEYAVGDTSCRIRTVLGSCISIALWCPGLQVGAMSHCLLPSRGRVGVAEVRGLDLRGLDARYADEALHLMLHELERRNVRASACNAKIFGGGNMFPAQRGAGVPVGRRNGEAARRLLKAHGIEVVSESLFGDGHRQIAFDIATGDVWSRQLPPNDAITGLML</sequence>
<name>A0A9X1YP88_9BURK</name>
<dbReference type="EC" id="3.5.1.44" evidence="3"/>
<keyword evidence="2 3" id="KW-0378">Hydrolase</keyword>
<accession>A0A9X1YP88</accession>
<organism evidence="4 5">
    <name type="scientific">Scleromatobacter humisilvae</name>
    <dbReference type="NCBI Taxonomy" id="2897159"/>
    <lineage>
        <taxon>Bacteria</taxon>
        <taxon>Pseudomonadati</taxon>
        <taxon>Pseudomonadota</taxon>
        <taxon>Betaproteobacteria</taxon>
        <taxon>Burkholderiales</taxon>
        <taxon>Sphaerotilaceae</taxon>
        <taxon>Scleromatobacter</taxon>
    </lineage>
</organism>
<dbReference type="PANTHER" id="PTHR35147">
    <property type="entry name" value="CHEMORECEPTOR GLUTAMINE DEAMIDASE CHED-RELATED"/>
    <property type="match status" value="1"/>
</dbReference>
<dbReference type="SUPFAM" id="SSF64438">
    <property type="entry name" value="CNF1/YfiH-like putative cysteine hydrolases"/>
    <property type="match status" value="1"/>
</dbReference>
<dbReference type="EMBL" id="JAJLJH010000012">
    <property type="protein sequence ID" value="MCK9689175.1"/>
    <property type="molecule type" value="Genomic_DNA"/>
</dbReference>
<dbReference type="PANTHER" id="PTHR35147:SF3">
    <property type="entry name" value="CHEMORECEPTOR GLUTAMINE DEAMIDASE CHED 1-RELATED"/>
    <property type="match status" value="1"/>
</dbReference>
<dbReference type="InterPro" id="IPR011324">
    <property type="entry name" value="Cytotoxic_necrot_fac-like_cat"/>
</dbReference>
<dbReference type="GO" id="GO:0050568">
    <property type="term" value="F:protein-glutamine glutaminase activity"/>
    <property type="evidence" value="ECO:0007669"/>
    <property type="project" value="UniProtKB-UniRule"/>
</dbReference>